<proteinExistence type="predicted"/>
<evidence type="ECO:0000313" key="3">
    <source>
        <dbReference type="Proteomes" id="UP000835052"/>
    </source>
</evidence>
<sequence length="77" mass="8584">MLMLFILSTLLLSLTEGRPVDKEQVSALLDEVFNASRAQNINQEFVVTYEDGNIVIESVNFERPSAPTIATRLNNVS</sequence>
<feature type="signal peptide" evidence="1">
    <location>
        <begin position="1"/>
        <end position="17"/>
    </location>
</feature>
<dbReference type="Proteomes" id="UP000835052">
    <property type="component" value="Unassembled WGS sequence"/>
</dbReference>
<evidence type="ECO:0000313" key="2">
    <source>
        <dbReference type="EMBL" id="CAD6186730.1"/>
    </source>
</evidence>
<dbReference type="EMBL" id="CAJGYM010000005">
    <property type="protein sequence ID" value="CAD6186730.1"/>
    <property type="molecule type" value="Genomic_DNA"/>
</dbReference>
<feature type="chain" id="PRO_5035782847" evidence="1">
    <location>
        <begin position="18"/>
        <end position="77"/>
    </location>
</feature>
<organism evidence="2 3">
    <name type="scientific">Caenorhabditis auriculariae</name>
    <dbReference type="NCBI Taxonomy" id="2777116"/>
    <lineage>
        <taxon>Eukaryota</taxon>
        <taxon>Metazoa</taxon>
        <taxon>Ecdysozoa</taxon>
        <taxon>Nematoda</taxon>
        <taxon>Chromadorea</taxon>
        <taxon>Rhabditida</taxon>
        <taxon>Rhabditina</taxon>
        <taxon>Rhabditomorpha</taxon>
        <taxon>Rhabditoidea</taxon>
        <taxon>Rhabditidae</taxon>
        <taxon>Peloderinae</taxon>
        <taxon>Caenorhabditis</taxon>
    </lineage>
</organism>
<keyword evidence="3" id="KW-1185">Reference proteome</keyword>
<name>A0A8S1H0A6_9PELO</name>
<reference evidence="2" key="1">
    <citation type="submission" date="2020-10" db="EMBL/GenBank/DDBJ databases">
        <authorList>
            <person name="Kikuchi T."/>
        </authorList>
    </citation>
    <scope>NUCLEOTIDE SEQUENCE</scope>
    <source>
        <strain evidence="2">NKZ352</strain>
    </source>
</reference>
<gene>
    <name evidence="2" type="ORF">CAUJ_LOCUS2649</name>
</gene>
<accession>A0A8S1H0A6</accession>
<dbReference type="OrthoDB" id="5860816at2759"/>
<dbReference type="AlphaFoldDB" id="A0A8S1H0A6"/>
<keyword evidence="1" id="KW-0732">Signal</keyword>
<comment type="caution">
    <text evidence="2">The sequence shown here is derived from an EMBL/GenBank/DDBJ whole genome shotgun (WGS) entry which is preliminary data.</text>
</comment>
<evidence type="ECO:0000256" key="1">
    <source>
        <dbReference type="SAM" id="SignalP"/>
    </source>
</evidence>
<protein>
    <submittedName>
        <fullName evidence="2">Uncharacterized protein</fullName>
    </submittedName>
</protein>